<dbReference type="PANTHER" id="PTHR33741">
    <property type="entry name" value="TRANSMEMBRANE PROTEIN DDB_G0269096-RELATED"/>
    <property type="match status" value="1"/>
</dbReference>
<evidence type="ECO:0000256" key="1">
    <source>
        <dbReference type="SAM" id="MobiDB-lite"/>
    </source>
</evidence>
<feature type="region of interest" description="Disordered" evidence="1">
    <location>
        <begin position="219"/>
        <end position="247"/>
    </location>
</feature>
<gene>
    <name evidence="4" type="ORF">RAG0_01993</name>
</gene>
<keyword evidence="2" id="KW-1133">Transmembrane helix</keyword>
<reference evidence="5" key="1">
    <citation type="submission" date="2016-03" db="EMBL/GenBank/DDBJ databases">
        <authorList>
            <person name="Guldener U."/>
        </authorList>
    </citation>
    <scope>NUCLEOTIDE SEQUENCE [LARGE SCALE GENOMIC DNA]</scope>
    <source>
        <strain evidence="5">04CH-RAC-A.6.1</strain>
    </source>
</reference>
<feature type="compositionally biased region" description="Basic and acidic residues" evidence="1">
    <location>
        <begin position="305"/>
        <end position="314"/>
    </location>
</feature>
<keyword evidence="2" id="KW-0472">Membrane</keyword>
<name>A0A1E1JZI4_9HELO</name>
<keyword evidence="5" id="KW-1185">Reference proteome</keyword>
<sequence>MSKLFSLNFDVDRYLNRIVPRSRLYLLPKPASWFLGHREAPRKPIGNVAVWFWSFIGAFAGILVIEAVFMSKVLQSDGAPIIIASLGAAAVLEYQTIDSPLSQPRNALFGQIFASVIGVGITKLFKLNSNFEDLRWVAGALSVGLASSVMGITKTIHPPAGATALLASTSPDIEKLGWMLVPLIILGSVLMLAVACVVNNIQRTFPIYWWTPVDLNPKTGKPNGDEEKQDKDEKNANSNSSSSFDDYVQGTDGRIVIDGEHIAVPSWVELGPEERLMLDVLRQKLREGEAMEREGEGLRNTPTKDSGDTHVNEP</sequence>
<accession>A0A1E1JZI4</accession>
<evidence type="ECO:0000313" key="4">
    <source>
        <dbReference type="EMBL" id="CZS91295.1"/>
    </source>
</evidence>
<evidence type="ECO:0000259" key="3">
    <source>
        <dbReference type="Pfam" id="PF04982"/>
    </source>
</evidence>
<dbReference type="InterPro" id="IPR007065">
    <property type="entry name" value="HPP"/>
</dbReference>
<dbReference type="Proteomes" id="UP000178912">
    <property type="component" value="Unassembled WGS sequence"/>
</dbReference>
<evidence type="ECO:0000313" key="5">
    <source>
        <dbReference type="Proteomes" id="UP000178912"/>
    </source>
</evidence>
<dbReference type="OrthoDB" id="2016548at2759"/>
<feature type="compositionally biased region" description="Basic and acidic residues" evidence="1">
    <location>
        <begin position="223"/>
        <end position="235"/>
    </location>
</feature>
<feature type="compositionally biased region" description="Basic and acidic residues" evidence="1">
    <location>
        <begin position="288"/>
        <end position="297"/>
    </location>
</feature>
<protein>
    <submittedName>
        <fullName evidence="4">Related to HPP family protein</fullName>
    </submittedName>
</protein>
<dbReference type="PANTHER" id="PTHR33741:SF5">
    <property type="entry name" value="TRANSMEMBRANE PROTEIN DDB_G0269096-RELATED"/>
    <property type="match status" value="1"/>
</dbReference>
<feature type="region of interest" description="Disordered" evidence="1">
    <location>
        <begin position="288"/>
        <end position="314"/>
    </location>
</feature>
<dbReference type="EMBL" id="FJUX01000007">
    <property type="protein sequence ID" value="CZS91295.1"/>
    <property type="molecule type" value="Genomic_DNA"/>
</dbReference>
<dbReference type="AlphaFoldDB" id="A0A1E1JZI4"/>
<feature type="domain" description="HPP transmembrane region" evidence="3">
    <location>
        <begin position="45"/>
        <end position="204"/>
    </location>
</feature>
<dbReference type="Pfam" id="PF04982">
    <property type="entry name" value="TM_HPP"/>
    <property type="match status" value="1"/>
</dbReference>
<organism evidence="4 5">
    <name type="scientific">Rhynchosporium agropyri</name>
    <dbReference type="NCBI Taxonomy" id="914238"/>
    <lineage>
        <taxon>Eukaryota</taxon>
        <taxon>Fungi</taxon>
        <taxon>Dikarya</taxon>
        <taxon>Ascomycota</taxon>
        <taxon>Pezizomycotina</taxon>
        <taxon>Leotiomycetes</taxon>
        <taxon>Helotiales</taxon>
        <taxon>Ploettnerulaceae</taxon>
        <taxon>Rhynchosporium</taxon>
    </lineage>
</organism>
<dbReference type="InterPro" id="IPR058581">
    <property type="entry name" value="TM_HPP"/>
</dbReference>
<feature type="transmembrane region" description="Helical" evidence="2">
    <location>
        <begin position="108"/>
        <end position="125"/>
    </location>
</feature>
<proteinExistence type="predicted"/>
<feature type="transmembrane region" description="Helical" evidence="2">
    <location>
        <begin position="137"/>
        <end position="156"/>
    </location>
</feature>
<feature type="transmembrane region" description="Helical" evidence="2">
    <location>
        <begin position="176"/>
        <end position="198"/>
    </location>
</feature>
<evidence type="ECO:0000256" key="2">
    <source>
        <dbReference type="SAM" id="Phobius"/>
    </source>
</evidence>
<keyword evidence="2" id="KW-0812">Transmembrane</keyword>
<feature type="transmembrane region" description="Helical" evidence="2">
    <location>
        <begin position="50"/>
        <end position="71"/>
    </location>
</feature>